<organism evidence="1 2">
    <name type="scientific">Clostridium sporogenes</name>
    <dbReference type="NCBI Taxonomy" id="1509"/>
    <lineage>
        <taxon>Bacteria</taxon>
        <taxon>Bacillati</taxon>
        <taxon>Bacillota</taxon>
        <taxon>Clostridia</taxon>
        <taxon>Eubacteriales</taxon>
        <taxon>Clostridiaceae</taxon>
        <taxon>Clostridium</taxon>
    </lineage>
</organism>
<protein>
    <submittedName>
        <fullName evidence="1">Uncharacterized protein</fullName>
    </submittedName>
</protein>
<dbReference type="EMBL" id="JARUIS010000048">
    <property type="protein sequence ID" value="MDS1005378.1"/>
    <property type="molecule type" value="Genomic_DNA"/>
</dbReference>
<dbReference type="AlphaFoldDB" id="A0AAE4JVJ6"/>
<sequence>MCLTFQNKYSYYEFLRLLDYKGYTWGSGEPPICFIAKQYYDKHDTLAVYYNSSHIVKGEFVEMRRNRKPDKLMRFEAKRGFSGYMHDLREHKYTCKKCGINICKECYICEDECCATCNNEIEEGE</sequence>
<dbReference type="RefSeq" id="WP_310944648.1">
    <property type="nucleotide sequence ID" value="NZ_JARUIS010000048.1"/>
</dbReference>
<reference evidence="1" key="1">
    <citation type="submission" date="2023-04" db="EMBL/GenBank/DDBJ databases">
        <title>Assessment of the microbiological origin of a defect in Grana Padano cheese.</title>
        <authorList>
            <person name="Zago M."/>
            <person name="Rossetti L."/>
            <person name="Bonvini B."/>
            <person name="Carminati D."/>
            <person name="Giraffa G."/>
        </authorList>
    </citation>
    <scope>NUCLEOTIDE SEQUENCE</scope>
    <source>
        <strain evidence="1">4990</strain>
    </source>
</reference>
<proteinExistence type="predicted"/>
<name>A0AAE4JVJ6_CLOSG</name>
<gene>
    <name evidence="1" type="ORF">P9J83_18085</name>
</gene>
<evidence type="ECO:0000313" key="2">
    <source>
        <dbReference type="Proteomes" id="UP001182303"/>
    </source>
</evidence>
<comment type="caution">
    <text evidence="1">The sequence shown here is derived from an EMBL/GenBank/DDBJ whole genome shotgun (WGS) entry which is preliminary data.</text>
</comment>
<dbReference type="Proteomes" id="UP001182303">
    <property type="component" value="Unassembled WGS sequence"/>
</dbReference>
<evidence type="ECO:0000313" key="1">
    <source>
        <dbReference type="EMBL" id="MDS1005378.1"/>
    </source>
</evidence>
<accession>A0AAE4JVJ6</accession>